<dbReference type="InterPro" id="IPR011990">
    <property type="entry name" value="TPR-like_helical_dom_sf"/>
</dbReference>
<dbReference type="GO" id="GO:0016740">
    <property type="term" value="F:transferase activity"/>
    <property type="evidence" value="ECO:0007669"/>
    <property type="project" value="UniProtKB-KW"/>
</dbReference>
<dbReference type="KEGG" id="hsc:HVS_09945"/>
<dbReference type="PANTHER" id="PTHR43630">
    <property type="entry name" value="POLY-BETA-1,6-N-ACETYL-D-GLUCOSAMINE SYNTHASE"/>
    <property type="match status" value="1"/>
</dbReference>
<sequence>MNEMFLSVCIVVREVRSCILKCIDSVKDIADEIIILNTCPYREIPDEIKNMDIPKDVKISVYKAKWNNSYGEAKNFCLDKTKGRWVLFINPYEELEKVNKEKLHELLRDPNVEGYFLHIDNTGKILPLTELIRLFRNRREYRYKHRVFERITDKGLHFVKDSGIKINSKNSIRKDENYLLELELNENPNDGYIQYVYGIDLMNKKLYKESSKFFRKSEKNTNPEEIFAPHLYRCFILSLVNLKEEREAFKILEKGMELFPFYKNFLNIEIIMNVMNIFLEKREYEEALECTKHFEKYKNLENQINSIKFICYTMLKKEEEALKILDLINKDSVYYNYMLLQRVESLWAGERWEEAKSLLISVKKTDDNLISLYNLIHEVLTGKKTGNITLSHSQYQIVNMIKDDLLWLESEDKAKILTDNFNKGE</sequence>
<dbReference type="EMBL" id="CP025197">
    <property type="protein sequence ID" value="AUG57886.1"/>
    <property type="molecule type" value="Genomic_DNA"/>
</dbReference>
<organism evidence="2 4">
    <name type="scientific">Acetivibrio saccincola</name>
    <dbReference type="NCBI Taxonomy" id="1677857"/>
    <lineage>
        <taxon>Bacteria</taxon>
        <taxon>Bacillati</taxon>
        <taxon>Bacillota</taxon>
        <taxon>Clostridia</taxon>
        <taxon>Eubacteriales</taxon>
        <taxon>Oscillospiraceae</taxon>
        <taxon>Acetivibrio</taxon>
    </lineage>
</organism>
<evidence type="ECO:0000313" key="4">
    <source>
        <dbReference type="Proteomes" id="UP000233534"/>
    </source>
</evidence>
<dbReference type="SUPFAM" id="SSF53448">
    <property type="entry name" value="Nucleotide-diphospho-sugar transferases"/>
    <property type="match status" value="1"/>
</dbReference>
<dbReference type="Proteomes" id="UP000233534">
    <property type="component" value="Chromosome"/>
</dbReference>
<keyword evidence="2" id="KW-0808">Transferase</keyword>
<dbReference type="InterPro" id="IPR001173">
    <property type="entry name" value="Glyco_trans_2-like"/>
</dbReference>
<dbReference type="EMBL" id="NEMB01000003">
    <property type="protein sequence ID" value="PQQ67783.1"/>
    <property type="molecule type" value="Genomic_DNA"/>
</dbReference>
<protein>
    <submittedName>
        <fullName evidence="2">Glycosyl transferase family 2</fullName>
    </submittedName>
</protein>
<evidence type="ECO:0000259" key="1">
    <source>
        <dbReference type="Pfam" id="PF00535"/>
    </source>
</evidence>
<dbReference type="Proteomes" id="UP000239720">
    <property type="component" value="Unassembled WGS sequence"/>
</dbReference>
<evidence type="ECO:0000313" key="2">
    <source>
        <dbReference type="EMBL" id="AUG57886.1"/>
    </source>
</evidence>
<dbReference type="RefSeq" id="WP_101301787.1">
    <property type="nucleotide sequence ID" value="NZ_CP025197.1"/>
</dbReference>
<feature type="domain" description="Glycosyltransferase 2-like" evidence="1">
    <location>
        <begin position="7"/>
        <end position="139"/>
    </location>
</feature>
<dbReference type="Pfam" id="PF00535">
    <property type="entry name" value="Glycos_transf_2"/>
    <property type="match status" value="1"/>
</dbReference>
<dbReference type="AlphaFoldDB" id="A0A2K9E8I5"/>
<dbReference type="Gene3D" id="1.25.40.10">
    <property type="entry name" value="Tetratricopeptide repeat domain"/>
    <property type="match status" value="1"/>
</dbReference>
<evidence type="ECO:0000313" key="5">
    <source>
        <dbReference type="Proteomes" id="UP000239720"/>
    </source>
</evidence>
<dbReference type="PANTHER" id="PTHR43630:SF2">
    <property type="entry name" value="GLYCOSYLTRANSFERASE"/>
    <property type="match status" value="1"/>
</dbReference>
<gene>
    <name evidence="3" type="ORF">B9R14_14180</name>
    <name evidence="2" type="ORF">HVS_09945</name>
</gene>
<accession>A0A2K9E8I5</accession>
<keyword evidence="4" id="KW-1185">Reference proteome</keyword>
<reference evidence="2 4" key="1">
    <citation type="submission" date="2017-12" db="EMBL/GenBank/DDBJ databases">
        <title>Complete genome sequence of Herbivorax saccincola GGR1, a novel Cellulosome-producing hydrolytic bacterium in a thermophilic biogas plant, established by Illumina and Nanopore MinION sequencing.</title>
        <authorList>
            <person name="Pechtl A."/>
            <person name="Ruckert C."/>
            <person name="Koeck D.E."/>
            <person name="Maus I."/>
            <person name="Winkler A."/>
            <person name="Kalinowski J."/>
            <person name="Puhler A."/>
            <person name="Schwarz W.W."/>
            <person name="Zverlov V.V."/>
            <person name="Schluter A."/>
            <person name="Liebl W."/>
        </authorList>
    </citation>
    <scope>NUCLEOTIDE SEQUENCE [LARGE SCALE GENOMIC DNA]</scope>
    <source>
        <strain evidence="2">GGR1</strain>
        <strain evidence="4">SR1</strain>
    </source>
</reference>
<dbReference type="InterPro" id="IPR029044">
    <property type="entry name" value="Nucleotide-diphossugar_trans"/>
</dbReference>
<proteinExistence type="predicted"/>
<dbReference type="OrthoDB" id="9815923at2"/>
<name>A0A2K9E8I5_9FIRM</name>
<dbReference type="SUPFAM" id="SSF81901">
    <property type="entry name" value="HCP-like"/>
    <property type="match status" value="1"/>
</dbReference>
<evidence type="ECO:0000313" key="3">
    <source>
        <dbReference type="EMBL" id="PQQ67783.1"/>
    </source>
</evidence>
<reference evidence="3 5" key="2">
    <citation type="journal article" date="2018" name="Syst. Appl. Microbiol.">
        <title>Characterization and high-quality draft genome sequence of Herbivorax saccincola A7, an anaerobic, alkaliphilic, thermophilic, cellulolytic, and xylanolytic bacterium.</title>
        <authorList>
            <person name="Aikawa S."/>
            <person name="Baramee S."/>
            <person name="Sermsathanaswadi J."/>
            <person name="Thianheng P."/>
            <person name="Tachaapaikoon C."/>
            <person name="Shikata A."/>
            <person name="Waeonukul R."/>
            <person name="Pason P."/>
            <person name="Ratanakhanokchai K."/>
            <person name="Kosugi A."/>
        </authorList>
    </citation>
    <scope>NUCLEOTIDE SEQUENCE [LARGE SCALE GENOMIC DNA]</scope>
    <source>
        <strain evidence="3 5">A7</strain>
    </source>
</reference>